<feature type="signal peptide" evidence="1">
    <location>
        <begin position="1"/>
        <end position="23"/>
    </location>
</feature>
<reference evidence="2" key="2">
    <citation type="submission" date="2016-06" db="EMBL/GenBank/DDBJ databases">
        <title>Towards a vaccine: An investigation of Klebsiella pneumoniae surface antigens.</title>
        <authorList>
            <person name="Follador R."/>
            <person name="Heinz E."/>
            <person name="Wyres K.L."/>
            <person name="Ellington M.J."/>
            <person name="Kowarik M."/>
            <person name="Holt K.E."/>
            <person name="Thomson N.R."/>
        </authorList>
    </citation>
    <scope>NUCLEOTIDE SEQUENCE</scope>
    <source>
        <strain evidence="2">ST</strain>
    </source>
</reference>
<reference evidence="2" key="1">
    <citation type="submission" date="2016-02" db="EMBL/GenBank/DDBJ databases">
        <authorList>
            <person name="Wen L."/>
            <person name="He K."/>
            <person name="Yang H."/>
        </authorList>
    </citation>
    <scope>NUCLEOTIDE SEQUENCE</scope>
    <source>
        <strain evidence="2">ST</strain>
    </source>
</reference>
<evidence type="ECO:0000313" key="2">
    <source>
        <dbReference type="EMBL" id="CZQ25061.1"/>
    </source>
</evidence>
<dbReference type="RefSeq" id="WP_064757754.1">
    <property type="nucleotide sequence ID" value="NZ_FLWA01000002.1"/>
</dbReference>
<dbReference type="InterPro" id="IPR051923">
    <property type="entry name" value="Glycosyl_Hydrolase_39"/>
</dbReference>
<dbReference type="InterPro" id="IPR017853">
    <property type="entry name" value="GH"/>
</dbReference>
<evidence type="ECO:0000256" key="1">
    <source>
        <dbReference type="SAM" id="SignalP"/>
    </source>
</evidence>
<feature type="chain" id="PRO_5008261810" evidence="1">
    <location>
        <begin position="24"/>
        <end position="333"/>
    </location>
</feature>
<keyword evidence="2" id="KW-0378">Hydrolase</keyword>
<proteinExistence type="predicted"/>
<dbReference type="Gene3D" id="3.20.20.80">
    <property type="entry name" value="Glycosidases"/>
    <property type="match status" value="1"/>
</dbReference>
<dbReference type="EMBL" id="LT174586">
    <property type="protein sequence ID" value="CZQ25061.1"/>
    <property type="molecule type" value="Genomic_DNA"/>
</dbReference>
<dbReference type="AlphaFoldDB" id="A0A193SER8"/>
<dbReference type="PANTHER" id="PTHR12631:SF10">
    <property type="entry name" value="BETA-XYLOSIDASE-LIKE PROTEIN-RELATED"/>
    <property type="match status" value="1"/>
</dbReference>
<protein>
    <submittedName>
        <fullName evidence="2">Glycosyl hydrolase family 5</fullName>
    </submittedName>
</protein>
<sequence>MNKVWSFILLLPSLLFISKFSMAYEVGVGIHPDGYYGNSDSILKLIQKYHFTSFRVDYRWDVIEKEKGVFTPPQNKTEKIIMDAKKYNIKPLVILGYGNRLYGGGKPKTEESIAAYCNFAGWTARHFKGQGVIYEIWNEWSNRKDKGANDIDSAKAYVKLVKYASACIKRSDQSATIIAGSFNPLDYIDLDWGVEIVKEGILNYVDGLSIHPYTWGSKRASRAEFNIHLLDKTHDDLLRISGSNKNIDFYITEIGFPTNSGKPEYSEEFVASFAYKYIIMAKRMNYIKGVWWYDFINDGNNIKYREYNFGILNRDLSEKSIAPAIRSANQQIR</sequence>
<dbReference type="SUPFAM" id="SSF51445">
    <property type="entry name" value="(Trans)glycosidases"/>
    <property type="match status" value="1"/>
</dbReference>
<dbReference type="GO" id="GO:0004553">
    <property type="term" value="F:hydrolase activity, hydrolyzing O-glycosyl compounds"/>
    <property type="evidence" value="ECO:0007669"/>
    <property type="project" value="TreeGrafter"/>
</dbReference>
<dbReference type="PANTHER" id="PTHR12631">
    <property type="entry name" value="ALPHA-L-IDURONIDASE"/>
    <property type="match status" value="1"/>
</dbReference>
<accession>A0A193SER8</accession>
<keyword evidence="1" id="KW-0732">Signal</keyword>
<organism evidence="2">
    <name type="scientific">Klebsiella pneumoniae</name>
    <dbReference type="NCBI Taxonomy" id="573"/>
    <lineage>
        <taxon>Bacteria</taxon>
        <taxon>Pseudomonadati</taxon>
        <taxon>Pseudomonadota</taxon>
        <taxon>Gammaproteobacteria</taxon>
        <taxon>Enterobacterales</taxon>
        <taxon>Enterobacteriaceae</taxon>
        <taxon>Klebsiella/Raoultella group</taxon>
        <taxon>Klebsiella</taxon>
        <taxon>Klebsiella pneumoniae complex</taxon>
    </lineage>
</organism>
<name>A0A193SER8_KLEPN</name>
<gene>
    <name evidence="2" type="primary">wcuC</name>
</gene>